<name>A0ABV7F592_9BURK</name>
<proteinExistence type="predicted"/>
<dbReference type="InterPro" id="IPR029063">
    <property type="entry name" value="SAM-dependent_MTases_sf"/>
</dbReference>
<dbReference type="SUPFAM" id="SSF53335">
    <property type="entry name" value="S-adenosyl-L-methionine-dependent methyltransferases"/>
    <property type="match status" value="1"/>
</dbReference>
<dbReference type="PANTHER" id="PTHR43619">
    <property type="entry name" value="S-ADENOSYL-L-METHIONINE-DEPENDENT METHYLTRANSFERASE YKTD-RELATED"/>
    <property type="match status" value="1"/>
</dbReference>
<evidence type="ECO:0000256" key="1">
    <source>
        <dbReference type="ARBA" id="ARBA00022603"/>
    </source>
</evidence>
<dbReference type="Pfam" id="PF04072">
    <property type="entry name" value="LCM"/>
    <property type="match status" value="1"/>
</dbReference>
<keyword evidence="2" id="KW-0808">Transferase</keyword>
<evidence type="ECO:0000313" key="3">
    <source>
        <dbReference type="EMBL" id="MFC3108962.1"/>
    </source>
</evidence>
<dbReference type="EMBL" id="JBHRTP010000040">
    <property type="protein sequence ID" value="MFC3108962.1"/>
    <property type="molecule type" value="Genomic_DNA"/>
</dbReference>
<comment type="caution">
    <text evidence="3">The sequence shown here is derived from an EMBL/GenBank/DDBJ whole genome shotgun (WGS) entry which is preliminary data.</text>
</comment>
<dbReference type="PANTHER" id="PTHR43619:SF2">
    <property type="entry name" value="S-ADENOSYL-L-METHIONINE-DEPENDENT METHYLTRANSFERASES SUPERFAMILY PROTEIN"/>
    <property type="match status" value="1"/>
</dbReference>
<gene>
    <name evidence="3" type="ORF">ACFOFO_13505</name>
</gene>
<dbReference type="InterPro" id="IPR007213">
    <property type="entry name" value="Ppm1/Ppm2/Tcmp"/>
</dbReference>
<reference evidence="4" key="1">
    <citation type="journal article" date="2019" name="Int. J. Syst. Evol. Microbiol.">
        <title>The Global Catalogue of Microorganisms (GCM) 10K type strain sequencing project: providing services to taxonomists for standard genome sequencing and annotation.</title>
        <authorList>
            <consortium name="The Broad Institute Genomics Platform"/>
            <consortium name="The Broad Institute Genome Sequencing Center for Infectious Disease"/>
            <person name="Wu L."/>
            <person name="Ma J."/>
        </authorList>
    </citation>
    <scope>NUCLEOTIDE SEQUENCE [LARGE SCALE GENOMIC DNA]</scope>
    <source>
        <strain evidence="4">KCTC 42986</strain>
    </source>
</reference>
<dbReference type="Gene3D" id="3.40.50.150">
    <property type="entry name" value="Vaccinia Virus protein VP39"/>
    <property type="match status" value="1"/>
</dbReference>
<dbReference type="GO" id="GO:0032259">
    <property type="term" value="P:methylation"/>
    <property type="evidence" value="ECO:0007669"/>
    <property type="project" value="UniProtKB-KW"/>
</dbReference>
<accession>A0ABV7F592</accession>
<keyword evidence="1 3" id="KW-0489">Methyltransferase</keyword>
<dbReference type="GO" id="GO:0008168">
    <property type="term" value="F:methyltransferase activity"/>
    <property type="evidence" value="ECO:0007669"/>
    <property type="project" value="UniProtKB-KW"/>
</dbReference>
<organism evidence="3 4">
    <name type="scientific">Undibacterium arcticum</name>
    <dbReference type="NCBI Taxonomy" id="1762892"/>
    <lineage>
        <taxon>Bacteria</taxon>
        <taxon>Pseudomonadati</taxon>
        <taxon>Pseudomonadota</taxon>
        <taxon>Betaproteobacteria</taxon>
        <taxon>Burkholderiales</taxon>
        <taxon>Oxalobacteraceae</taxon>
        <taxon>Undibacterium</taxon>
    </lineage>
</organism>
<protein>
    <submittedName>
        <fullName evidence="3">Class I SAM-dependent methyltransferase</fullName>
    </submittedName>
</protein>
<evidence type="ECO:0000256" key="2">
    <source>
        <dbReference type="ARBA" id="ARBA00022679"/>
    </source>
</evidence>
<evidence type="ECO:0000313" key="4">
    <source>
        <dbReference type="Proteomes" id="UP001595530"/>
    </source>
</evidence>
<dbReference type="RefSeq" id="WP_390323523.1">
    <property type="nucleotide sequence ID" value="NZ_JBHRTP010000040.1"/>
</dbReference>
<sequence>MKPISNMAFYCCGVRMQDAARESPVCGDVYAKLFIDEYGRRICDKFKEETISSASIIVRHRIIDDIVRHMLLSRPNLGIVTIGAGFDSRPYRLAGGTWFELDEPQVMAYKNERLPISECANPLHRVSIDFCIDSLEEKLSHIVHRGPIILILEGVFIYLNENEIRKSLKIFHNCFPKHQLVCDLVSRKMVESYGKKLHEIVEEMGASFKAVDKPESIFLISGYHVKKTISILEVSVDLGINKIPKFIWRFFFNGEIKDNSVYVLEKHDPIE</sequence>
<keyword evidence="4" id="KW-1185">Reference proteome</keyword>
<dbReference type="Proteomes" id="UP001595530">
    <property type="component" value="Unassembled WGS sequence"/>
</dbReference>